<name>A0A1J4MLE6_9CRYT</name>
<proteinExistence type="predicted"/>
<keyword evidence="9" id="KW-1185">Reference proteome</keyword>
<keyword evidence="6" id="KW-0812">Transmembrane</keyword>
<dbReference type="OrthoDB" id="1716625at2759"/>
<gene>
    <name evidence="8" type="ORF">cand_004260</name>
</gene>
<organism evidence="8 9">
    <name type="scientific">Cryptosporidium andersoni</name>
    <dbReference type="NCBI Taxonomy" id="117008"/>
    <lineage>
        <taxon>Eukaryota</taxon>
        <taxon>Sar</taxon>
        <taxon>Alveolata</taxon>
        <taxon>Apicomplexa</taxon>
        <taxon>Conoidasida</taxon>
        <taxon>Coccidia</taxon>
        <taxon>Eucoccidiorida</taxon>
        <taxon>Eimeriorina</taxon>
        <taxon>Cryptosporidiidae</taxon>
        <taxon>Cryptosporidium</taxon>
    </lineage>
</organism>
<dbReference type="GO" id="GO:0003924">
    <property type="term" value="F:GTPase activity"/>
    <property type="evidence" value="ECO:0007669"/>
    <property type="project" value="InterPro"/>
</dbReference>
<evidence type="ECO:0000256" key="1">
    <source>
        <dbReference type="ARBA" id="ARBA00004370"/>
    </source>
</evidence>
<sequence>MKSRHPLDIKPGNKNLLNASILDEIHSLYHGIKDEYTYQDDSTSDDDDTIGLYSISKVLHTPVSLNRRKATVMVVGNISAGKSTLLNWLLQEPAQKTGMAIETCGITCIVNGRQINEIGGETALMMFPELRNLVYSYPNLLYNLNVKMCPSFLNRLHFLNFIDTPGLADGDMLYSFDVVQILKELAISICDLIFVCIDPTGQTLSKRLLDLVAHLVNNANNKTVFLLTKIDEIPTEADRIKLMCQITQNLSSKVAIKQGFDLIPIYIPGAKDGSYLSSLRLSDEENNIENIANNTKVNKSTRVQLDKNTFIPPLNRIREVGDAIDKIVDRKVQDNLVALFNDCQQLFNKSRSLIKKQSQIDRNKKYYIKQRKIYSSINYIVALIMIILAMYQGIMYSGIQFFFGEIYSVYWDQISNKTYRKVSFLSEGILNAWLILITILFIVFILNKSIQREEHLQFPKDSNLLRKYHDKVKLTLKRAQEIQRLYIDY</sequence>
<evidence type="ECO:0000256" key="5">
    <source>
        <dbReference type="ARBA" id="ARBA00023136"/>
    </source>
</evidence>
<keyword evidence="2" id="KW-0547">Nucleotide-binding</keyword>
<evidence type="ECO:0000256" key="6">
    <source>
        <dbReference type="SAM" id="Phobius"/>
    </source>
</evidence>
<keyword evidence="6" id="KW-1133">Transmembrane helix</keyword>
<dbReference type="RefSeq" id="XP_067067335.1">
    <property type="nucleotide sequence ID" value="XM_067210669.1"/>
</dbReference>
<keyword evidence="4" id="KW-0342">GTP-binding</keyword>
<dbReference type="GO" id="GO:0005525">
    <property type="term" value="F:GTP binding"/>
    <property type="evidence" value="ECO:0007669"/>
    <property type="project" value="UniProtKB-KW"/>
</dbReference>
<evidence type="ECO:0000313" key="8">
    <source>
        <dbReference type="EMBL" id="OII75065.1"/>
    </source>
</evidence>
<feature type="transmembrane region" description="Helical" evidence="6">
    <location>
        <begin position="423"/>
        <end position="446"/>
    </location>
</feature>
<feature type="transmembrane region" description="Helical" evidence="6">
    <location>
        <begin position="379"/>
        <end position="403"/>
    </location>
</feature>
<reference evidence="8 9" key="1">
    <citation type="submission" date="2016-10" db="EMBL/GenBank/DDBJ databases">
        <title>Reductive evolution of mitochondrial metabolism and differential evolution of invasion-related proteins in Cryptosporidium.</title>
        <authorList>
            <person name="Liu S."/>
            <person name="Roellig D.M."/>
            <person name="Guo Y."/>
            <person name="Li N."/>
            <person name="Frace M.A."/>
            <person name="Tang K."/>
            <person name="Zhang L."/>
            <person name="Feng Y."/>
            <person name="Xiao L."/>
        </authorList>
    </citation>
    <scope>NUCLEOTIDE SEQUENCE [LARGE SCALE GENOMIC DNA]</scope>
    <source>
        <strain evidence="8">30847</strain>
    </source>
</reference>
<dbReference type="SUPFAM" id="SSF52540">
    <property type="entry name" value="P-loop containing nucleoside triphosphate hydrolases"/>
    <property type="match status" value="1"/>
</dbReference>
<dbReference type="PANTHER" id="PTHR10465:SF4">
    <property type="entry name" value="DYNAMIN N-TERMINAL DOMAIN-CONTAINING PROTEIN"/>
    <property type="match status" value="1"/>
</dbReference>
<keyword evidence="3" id="KW-0378">Hydrolase</keyword>
<evidence type="ECO:0000259" key="7">
    <source>
        <dbReference type="Pfam" id="PF01926"/>
    </source>
</evidence>
<dbReference type="Pfam" id="PF01926">
    <property type="entry name" value="MMR_HSR1"/>
    <property type="match status" value="1"/>
</dbReference>
<comment type="caution">
    <text evidence="8">The sequence shown here is derived from an EMBL/GenBank/DDBJ whole genome shotgun (WGS) entry which is preliminary data.</text>
</comment>
<dbReference type="AlphaFoldDB" id="A0A1J4MLE6"/>
<dbReference type="GO" id="GO:0016020">
    <property type="term" value="C:membrane"/>
    <property type="evidence" value="ECO:0007669"/>
    <property type="project" value="UniProtKB-SubCell"/>
</dbReference>
<dbReference type="GO" id="GO:0007005">
    <property type="term" value="P:mitochondrion organization"/>
    <property type="evidence" value="ECO:0007669"/>
    <property type="project" value="UniProtKB-ARBA"/>
</dbReference>
<dbReference type="EMBL" id="LRBS01000091">
    <property type="protein sequence ID" value="OII75065.1"/>
    <property type="molecule type" value="Genomic_DNA"/>
</dbReference>
<dbReference type="GeneID" id="92364611"/>
<evidence type="ECO:0000256" key="4">
    <source>
        <dbReference type="ARBA" id="ARBA00023134"/>
    </source>
</evidence>
<keyword evidence="5 6" id="KW-0472">Membrane</keyword>
<evidence type="ECO:0000313" key="9">
    <source>
        <dbReference type="Proteomes" id="UP000186804"/>
    </source>
</evidence>
<comment type="subcellular location">
    <subcellularLocation>
        <location evidence="1">Membrane</location>
    </subcellularLocation>
</comment>
<evidence type="ECO:0000256" key="3">
    <source>
        <dbReference type="ARBA" id="ARBA00022801"/>
    </source>
</evidence>
<dbReference type="PANTHER" id="PTHR10465">
    <property type="entry name" value="TRANSMEMBRANE GTPASE FZO1"/>
    <property type="match status" value="1"/>
</dbReference>
<accession>A0A1J4MLE6</accession>
<protein>
    <recommendedName>
        <fullName evidence="7">G domain-containing protein</fullName>
    </recommendedName>
</protein>
<evidence type="ECO:0000256" key="2">
    <source>
        <dbReference type="ARBA" id="ARBA00022741"/>
    </source>
</evidence>
<dbReference type="VEuPathDB" id="CryptoDB:cand_004260"/>
<feature type="domain" description="G" evidence="7">
    <location>
        <begin position="71"/>
        <end position="228"/>
    </location>
</feature>
<dbReference type="Gene3D" id="3.40.50.300">
    <property type="entry name" value="P-loop containing nucleotide triphosphate hydrolases"/>
    <property type="match status" value="1"/>
</dbReference>
<dbReference type="InterPro" id="IPR006073">
    <property type="entry name" value="GTP-bd"/>
</dbReference>
<dbReference type="Proteomes" id="UP000186804">
    <property type="component" value="Unassembled WGS sequence"/>
</dbReference>
<dbReference type="InterPro" id="IPR027094">
    <property type="entry name" value="Mitofusin_fam"/>
</dbReference>
<dbReference type="InterPro" id="IPR027417">
    <property type="entry name" value="P-loop_NTPase"/>
</dbReference>